<sequence length="435" mass="48540">MPKVTFIGAGSMEFATTLIGDILSFEELSDSTISLMDIDEHRLAQTTTVAEAMVNNEGVDTTIEATTDRREALEDADYVLNMINVGGTEPFENEIRIPQKYGVKQAIGDTIGPGGIFRGLRTIPIMLDIGRDIEKLCPDALLLNYTNPMSILCKAMYDATEVKTVGLCHSVPHTAEALTDYVGIPTEELDYWVAGINHVAWFLEAKYEGESIYPYLFDAMDDRAVYKQDTVRFEMMKHFGYFPTESSHHMSEYVPYFRTDQAVIDEMTGTTSAGRMPTATYLEGWKDRSKQRDGSQPDDELTESTVQLSEEYASRIIHSLETDTSRRVNLNVSNETSAITNLPSDACVEVPALIDRTGIRPCSVGELPIEVAEFSHQHTTVHELAVEAALENDRQKVHRAVKHDPLTAAAISLDEIHEMTEELIEANEEYLPALK</sequence>
<evidence type="ECO:0000256" key="4">
    <source>
        <dbReference type="ARBA" id="ARBA00022723"/>
    </source>
</evidence>
<keyword evidence="9" id="KW-0326">Glycosidase</keyword>
<comment type="cofactor">
    <cofactor evidence="2">
        <name>Mn(2+)</name>
        <dbReference type="ChEBI" id="CHEBI:29035"/>
    </cofactor>
</comment>
<evidence type="ECO:0000313" key="12">
    <source>
        <dbReference type="Proteomes" id="UP001501729"/>
    </source>
</evidence>
<dbReference type="EMBL" id="BAABKX010000022">
    <property type="protein sequence ID" value="GAA5061836.1"/>
    <property type="molecule type" value="Genomic_DNA"/>
</dbReference>
<dbReference type="NCBIfam" id="NF011657">
    <property type="entry name" value="PRK15076.1"/>
    <property type="match status" value="1"/>
</dbReference>
<evidence type="ECO:0000256" key="6">
    <source>
        <dbReference type="ARBA" id="ARBA00023027"/>
    </source>
</evidence>
<keyword evidence="12" id="KW-1185">Reference proteome</keyword>
<keyword evidence="8" id="KW-0119">Carbohydrate metabolism</keyword>
<dbReference type="PANTHER" id="PTHR32092:SF6">
    <property type="entry name" value="ALPHA-GALACTOSIDASE"/>
    <property type="match status" value="1"/>
</dbReference>
<protein>
    <submittedName>
        <fullName evidence="11">Alpha-glucosidase/alpha-galactosidase</fullName>
    </submittedName>
</protein>
<dbReference type="InterPro" id="IPR015955">
    <property type="entry name" value="Lactate_DH/Glyco_Ohase_4_C"/>
</dbReference>
<evidence type="ECO:0000256" key="1">
    <source>
        <dbReference type="ARBA" id="ARBA00001911"/>
    </source>
</evidence>
<keyword evidence="5" id="KW-0378">Hydrolase</keyword>
<dbReference type="GO" id="GO:0005975">
    <property type="term" value="P:carbohydrate metabolic process"/>
    <property type="evidence" value="ECO:0007669"/>
    <property type="project" value="InterPro"/>
</dbReference>
<evidence type="ECO:0000259" key="10">
    <source>
        <dbReference type="Pfam" id="PF11975"/>
    </source>
</evidence>
<dbReference type="GO" id="GO:0004553">
    <property type="term" value="F:hydrolase activity, hydrolyzing O-glycosyl compounds"/>
    <property type="evidence" value="ECO:0007669"/>
    <property type="project" value="InterPro"/>
</dbReference>
<evidence type="ECO:0000256" key="2">
    <source>
        <dbReference type="ARBA" id="ARBA00001936"/>
    </source>
</evidence>
<dbReference type="InterPro" id="IPR053715">
    <property type="entry name" value="GH4_Enzyme_sf"/>
</dbReference>
<keyword evidence="7" id="KW-0464">Manganese</keyword>
<keyword evidence="4" id="KW-0479">Metal-binding</keyword>
<organism evidence="11 12">
    <name type="scientific">Haladaptatus pallidirubidus</name>
    <dbReference type="NCBI Taxonomy" id="1008152"/>
    <lineage>
        <taxon>Archaea</taxon>
        <taxon>Methanobacteriati</taxon>
        <taxon>Methanobacteriota</taxon>
        <taxon>Stenosarchaea group</taxon>
        <taxon>Halobacteria</taxon>
        <taxon>Halobacteriales</taxon>
        <taxon>Haladaptataceae</taxon>
        <taxon>Haladaptatus</taxon>
    </lineage>
</organism>
<dbReference type="InterPro" id="IPR022616">
    <property type="entry name" value="Glyco_hydro_4_C"/>
</dbReference>
<comment type="cofactor">
    <cofactor evidence="1">
        <name>NAD(+)</name>
        <dbReference type="ChEBI" id="CHEBI:57540"/>
    </cofactor>
</comment>
<evidence type="ECO:0000256" key="5">
    <source>
        <dbReference type="ARBA" id="ARBA00022801"/>
    </source>
</evidence>
<dbReference type="PRINTS" id="PR00732">
    <property type="entry name" value="GLHYDRLASE4"/>
</dbReference>
<evidence type="ECO:0000313" key="11">
    <source>
        <dbReference type="EMBL" id="GAA5061836.1"/>
    </source>
</evidence>
<dbReference type="SUPFAM" id="SSF56327">
    <property type="entry name" value="LDH C-terminal domain-like"/>
    <property type="match status" value="1"/>
</dbReference>
<evidence type="ECO:0000256" key="7">
    <source>
        <dbReference type="ARBA" id="ARBA00023211"/>
    </source>
</evidence>
<accession>A0AAV3UPZ8</accession>
<dbReference type="Pfam" id="PF11975">
    <property type="entry name" value="Glyco_hydro_4C"/>
    <property type="match status" value="1"/>
</dbReference>
<dbReference type="Pfam" id="PF02056">
    <property type="entry name" value="Glyco_hydro_4"/>
    <property type="match status" value="1"/>
</dbReference>
<gene>
    <name evidence="11" type="ORF">GCM10025751_48360</name>
</gene>
<comment type="caution">
    <text evidence="11">The sequence shown here is derived from an EMBL/GenBank/DDBJ whole genome shotgun (WGS) entry which is preliminary data.</text>
</comment>
<evidence type="ECO:0000256" key="9">
    <source>
        <dbReference type="ARBA" id="ARBA00023295"/>
    </source>
</evidence>
<dbReference type="CDD" id="cd05297">
    <property type="entry name" value="GH4_alpha_glucosidase_galactosidase"/>
    <property type="match status" value="1"/>
</dbReference>
<name>A0AAV3UPZ8_9EURY</name>
<dbReference type="AlphaFoldDB" id="A0AAV3UPZ8"/>
<dbReference type="InterPro" id="IPR036291">
    <property type="entry name" value="NAD(P)-bd_dom_sf"/>
</dbReference>
<comment type="similarity">
    <text evidence="3">Belongs to the glycosyl hydrolase 4 family.</text>
</comment>
<dbReference type="GO" id="GO:0046872">
    <property type="term" value="F:metal ion binding"/>
    <property type="evidence" value="ECO:0007669"/>
    <property type="project" value="UniProtKB-KW"/>
</dbReference>
<dbReference type="Gene3D" id="3.90.1820.10">
    <property type="entry name" value="AglA-like glucosidase"/>
    <property type="match status" value="1"/>
</dbReference>
<keyword evidence="6" id="KW-0520">NAD</keyword>
<evidence type="ECO:0000256" key="3">
    <source>
        <dbReference type="ARBA" id="ARBA00010141"/>
    </source>
</evidence>
<dbReference type="Proteomes" id="UP001501729">
    <property type="component" value="Unassembled WGS sequence"/>
</dbReference>
<proteinExistence type="inferred from homology"/>
<evidence type="ECO:0000256" key="8">
    <source>
        <dbReference type="ARBA" id="ARBA00023277"/>
    </source>
</evidence>
<reference evidence="11 12" key="1">
    <citation type="journal article" date="2019" name="Int. J. Syst. Evol. Microbiol.">
        <title>The Global Catalogue of Microorganisms (GCM) 10K type strain sequencing project: providing services to taxonomists for standard genome sequencing and annotation.</title>
        <authorList>
            <consortium name="The Broad Institute Genomics Platform"/>
            <consortium name="The Broad Institute Genome Sequencing Center for Infectious Disease"/>
            <person name="Wu L."/>
            <person name="Ma J."/>
        </authorList>
    </citation>
    <scope>NUCLEOTIDE SEQUENCE [LARGE SCALE GENOMIC DNA]</scope>
    <source>
        <strain evidence="11 12">JCM 17504</strain>
    </source>
</reference>
<dbReference type="SUPFAM" id="SSF51735">
    <property type="entry name" value="NAD(P)-binding Rossmann-fold domains"/>
    <property type="match status" value="1"/>
</dbReference>
<dbReference type="GO" id="GO:0016616">
    <property type="term" value="F:oxidoreductase activity, acting on the CH-OH group of donors, NAD or NADP as acceptor"/>
    <property type="evidence" value="ECO:0007669"/>
    <property type="project" value="InterPro"/>
</dbReference>
<dbReference type="RefSeq" id="WP_227777851.1">
    <property type="nucleotide sequence ID" value="NZ_BAABKX010000022.1"/>
</dbReference>
<dbReference type="InterPro" id="IPR001088">
    <property type="entry name" value="Glyco_hydro_4"/>
</dbReference>
<feature type="domain" description="Glycosyl hydrolase family 4 C-terminal" evidence="10">
    <location>
        <begin position="193"/>
        <end position="407"/>
    </location>
</feature>
<dbReference type="GeneID" id="68616475"/>
<dbReference type="PANTHER" id="PTHR32092">
    <property type="entry name" value="6-PHOSPHO-BETA-GLUCOSIDASE-RELATED"/>
    <property type="match status" value="1"/>
</dbReference>